<dbReference type="Gene3D" id="1.10.630.10">
    <property type="entry name" value="Cytochrome P450"/>
    <property type="match status" value="1"/>
</dbReference>
<dbReference type="InterPro" id="IPR017972">
    <property type="entry name" value="Cyt_P450_CS"/>
</dbReference>
<evidence type="ECO:0000313" key="13">
    <source>
        <dbReference type="Proteomes" id="UP000813824"/>
    </source>
</evidence>
<evidence type="ECO:0000256" key="10">
    <source>
        <dbReference type="RuleBase" id="RU000461"/>
    </source>
</evidence>
<dbReference type="GO" id="GO:0020037">
    <property type="term" value="F:heme binding"/>
    <property type="evidence" value="ECO:0007669"/>
    <property type="project" value="InterPro"/>
</dbReference>
<dbReference type="PRINTS" id="PR00463">
    <property type="entry name" value="EP450I"/>
</dbReference>
<name>A0A8K0UQ77_9AGAR</name>
<comment type="cofactor">
    <cofactor evidence="1 9">
        <name>heme</name>
        <dbReference type="ChEBI" id="CHEBI:30413"/>
    </cofactor>
</comment>
<dbReference type="Pfam" id="PF00067">
    <property type="entry name" value="p450"/>
    <property type="match status" value="1"/>
</dbReference>
<dbReference type="PANTHER" id="PTHR46300:SF7">
    <property type="entry name" value="P450, PUTATIVE (EUROFUNG)-RELATED"/>
    <property type="match status" value="1"/>
</dbReference>
<protein>
    <submittedName>
        <fullName evidence="12">Cytochrome P450</fullName>
    </submittedName>
</protein>
<gene>
    <name evidence="12" type="ORF">BXZ70DRAFT_907452</name>
</gene>
<dbReference type="OrthoDB" id="3934656at2759"/>
<dbReference type="InterPro" id="IPR002401">
    <property type="entry name" value="Cyt_P450_E_grp-I"/>
</dbReference>
<evidence type="ECO:0000256" key="1">
    <source>
        <dbReference type="ARBA" id="ARBA00001971"/>
    </source>
</evidence>
<keyword evidence="11" id="KW-1133">Transmembrane helix</keyword>
<keyword evidence="13" id="KW-1185">Reference proteome</keyword>
<keyword evidence="11" id="KW-0812">Transmembrane</keyword>
<reference evidence="12" key="1">
    <citation type="journal article" date="2021" name="New Phytol.">
        <title>Evolutionary innovations through gain and loss of genes in the ectomycorrhizal Boletales.</title>
        <authorList>
            <person name="Wu G."/>
            <person name="Miyauchi S."/>
            <person name="Morin E."/>
            <person name="Kuo A."/>
            <person name="Drula E."/>
            <person name="Varga T."/>
            <person name="Kohler A."/>
            <person name="Feng B."/>
            <person name="Cao Y."/>
            <person name="Lipzen A."/>
            <person name="Daum C."/>
            <person name="Hundley H."/>
            <person name="Pangilinan J."/>
            <person name="Johnson J."/>
            <person name="Barry K."/>
            <person name="LaButti K."/>
            <person name="Ng V."/>
            <person name="Ahrendt S."/>
            <person name="Min B."/>
            <person name="Choi I.G."/>
            <person name="Park H."/>
            <person name="Plett J.M."/>
            <person name="Magnuson J."/>
            <person name="Spatafora J.W."/>
            <person name="Nagy L.G."/>
            <person name="Henrissat B."/>
            <person name="Grigoriev I.V."/>
            <person name="Yang Z.L."/>
            <person name="Xu J."/>
            <person name="Martin F.M."/>
        </authorList>
    </citation>
    <scope>NUCLEOTIDE SEQUENCE</scope>
    <source>
        <strain evidence="12">KKN 215</strain>
    </source>
</reference>
<dbReference type="CDD" id="cd11065">
    <property type="entry name" value="CYP64-like"/>
    <property type="match status" value="1"/>
</dbReference>
<comment type="similarity">
    <text evidence="3 10">Belongs to the cytochrome P450 family.</text>
</comment>
<evidence type="ECO:0000256" key="6">
    <source>
        <dbReference type="ARBA" id="ARBA00023002"/>
    </source>
</evidence>
<evidence type="ECO:0000256" key="4">
    <source>
        <dbReference type="ARBA" id="ARBA00022617"/>
    </source>
</evidence>
<dbReference type="GO" id="GO:0005506">
    <property type="term" value="F:iron ion binding"/>
    <property type="evidence" value="ECO:0007669"/>
    <property type="project" value="InterPro"/>
</dbReference>
<evidence type="ECO:0000313" key="12">
    <source>
        <dbReference type="EMBL" id="KAH8100340.1"/>
    </source>
</evidence>
<dbReference type="Proteomes" id="UP000813824">
    <property type="component" value="Unassembled WGS sequence"/>
</dbReference>
<dbReference type="SUPFAM" id="SSF48264">
    <property type="entry name" value="Cytochrome P450"/>
    <property type="match status" value="1"/>
</dbReference>
<dbReference type="EMBL" id="JAEVFJ010000016">
    <property type="protein sequence ID" value="KAH8100340.1"/>
    <property type="molecule type" value="Genomic_DNA"/>
</dbReference>
<evidence type="ECO:0000256" key="3">
    <source>
        <dbReference type="ARBA" id="ARBA00010617"/>
    </source>
</evidence>
<accession>A0A8K0UQ77</accession>
<keyword evidence="5 9" id="KW-0479">Metal-binding</keyword>
<evidence type="ECO:0000256" key="7">
    <source>
        <dbReference type="ARBA" id="ARBA00023004"/>
    </source>
</evidence>
<evidence type="ECO:0000256" key="8">
    <source>
        <dbReference type="ARBA" id="ARBA00023033"/>
    </source>
</evidence>
<comment type="caution">
    <text evidence="12">The sequence shown here is derived from an EMBL/GenBank/DDBJ whole genome shotgun (WGS) entry which is preliminary data.</text>
</comment>
<dbReference type="InterPro" id="IPR036396">
    <property type="entry name" value="Cyt_P450_sf"/>
</dbReference>
<evidence type="ECO:0000256" key="5">
    <source>
        <dbReference type="ARBA" id="ARBA00022723"/>
    </source>
</evidence>
<organism evidence="12 13">
    <name type="scientific">Cristinia sonorae</name>
    <dbReference type="NCBI Taxonomy" id="1940300"/>
    <lineage>
        <taxon>Eukaryota</taxon>
        <taxon>Fungi</taxon>
        <taxon>Dikarya</taxon>
        <taxon>Basidiomycota</taxon>
        <taxon>Agaricomycotina</taxon>
        <taxon>Agaricomycetes</taxon>
        <taxon>Agaricomycetidae</taxon>
        <taxon>Agaricales</taxon>
        <taxon>Pleurotineae</taxon>
        <taxon>Stephanosporaceae</taxon>
        <taxon>Cristinia</taxon>
    </lineage>
</organism>
<sequence length="531" mass="60062">MISLTHLSPLPVTYILLLLASLRVVYSIWIRNSFHRRPPGPTPIPLLGNVHQLPMDYQERAMQQWGKRFDAVGNLIYARFFRRHTIMINSIEVAQDLLEKRGANYSDRPPFVLHTELMGWKSMLVHMRYGDNFRIARKWAHDAFSNKNALKSYIPLQHKETYTLLAGLVDSPQDMVAHFARFTAATITEITYGHAVTGNNDPYIHLADEAAGATVEAGSPASMLVDFIPILKYYPTWLPGAGWKLKAYAVRDLAKQMVDYPYNMVKSQMAAGVAQPSLVSKVIEQISAQKGSLTPEDEQLLKSTAGTLYGAGVETTQNVFTAFVLAMVRYPHVFQKAREEVDRVVGVDRLPDFGDRESLPYLECVIKETMRWHVPTPLGILGIPHYTMKDDVYNGWVIPARSLVITNIWAIANNPTDFTEPEEFRPERWEAMGKEKSERLDPRNYVFGFGRRLCPARDFADKNSFLVLANMIATLNIKRALDDHGREIVPEHSYKSGFVHSALSHIHPFKCDIKPRSAQAARLIAQLVASS</sequence>
<keyword evidence="11" id="KW-0472">Membrane</keyword>
<dbReference type="InterPro" id="IPR001128">
    <property type="entry name" value="Cyt_P450"/>
</dbReference>
<dbReference type="GO" id="GO:0004497">
    <property type="term" value="F:monooxygenase activity"/>
    <property type="evidence" value="ECO:0007669"/>
    <property type="project" value="UniProtKB-KW"/>
</dbReference>
<dbReference type="GO" id="GO:0016705">
    <property type="term" value="F:oxidoreductase activity, acting on paired donors, with incorporation or reduction of molecular oxygen"/>
    <property type="evidence" value="ECO:0007669"/>
    <property type="project" value="InterPro"/>
</dbReference>
<comment type="pathway">
    <text evidence="2">Secondary metabolite biosynthesis.</text>
</comment>
<dbReference type="PANTHER" id="PTHR46300">
    <property type="entry name" value="P450, PUTATIVE (EUROFUNG)-RELATED-RELATED"/>
    <property type="match status" value="1"/>
</dbReference>
<keyword evidence="6 10" id="KW-0560">Oxidoreductase</keyword>
<feature type="transmembrane region" description="Helical" evidence="11">
    <location>
        <begin position="12"/>
        <end position="30"/>
    </location>
</feature>
<evidence type="ECO:0000256" key="9">
    <source>
        <dbReference type="PIRSR" id="PIRSR602401-1"/>
    </source>
</evidence>
<keyword evidence="4 9" id="KW-0349">Heme</keyword>
<proteinExistence type="inferred from homology"/>
<keyword evidence="7 9" id="KW-0408">Iron</keyword>
<keyword evidence="8 10" id="KW-0503">Monooxygenase</keyword>
<evidence type="ECO:0000256" key="11">
    <source>
        <dbReference type="SAM" id="Phobius"/>
    </source>
</evidence>
<dbReference type="PROSITE" id="PS00086">
    <property type="entry name" value="CYTOCHROME_P450"/>
    <property type="match status" value="1"/>
</dbReference>
<dbReference type="AlphaFoldDB" id="A0A8K0UQ77"/>
<evidence type="ECO:0000256" key="2">
    <source>
        <dbReference type="ARBA" id="ARBA00005179"/>
    </source>
</evidence>
<feature type="binding site" description="axial binding residue" evidence="9">
    <location>
        <position position="454"/>
    </location>
    <ligand>
        <name>heme</name>
        <dbReference type="ChEBI" id="CHEBI:30413"/>
    </ligand>
    <ligandPart>
        <name>Fe</name>
        <dbReference type="ChEBI" id="CHEBI:18248"/>
    </ligandPart>
</feature>
<dbReference type="InterPro" id="IPR050364">
    <property type="entry name" value="Cytochrome_P450_fung"/>
</dbReference>